<dbReference type="EMBL" id="CACVKT020008307">
    <property type="protein sequence ID" value="CAC5413992.1"/>
    <property type="molecule type" value="Genomic_DNA"/>
</dbReference>
<gene>
    <name evidence="1" type="ORF">MCOR_46845</name>
</gene>
<evidence type="ECO:0008006" key="3">
    <source>
        <dbReference type="Google" id="ProtNLM"/>
    </source>
</evidence>
<evidence type="ECO:0000313" key="2">
    <source>
        <dbReference type="Proteomes" id="UP000507470"/>
    </source>
</evidence>
<sequence length="234" mass="26738">MAEVYLLLQDLITQTDDENIDRLYQIHKSVSKRKLVFSVVSCLAAKRRQIARVKNYVENVIPQYTPDDFRNRFRMSRSTFDALVLSLSPQLAVGFKGGIMKVSIEKQLLIFIRYASCQQILTELVDSFVVCEATVHTIIHRTSSIICSDLLPALVKWPSGMKVQETVDMFFQHKGFPGVLSAIDGSHIPIKTPKVDGEQYYSRKKFPSIILQAVCDKNLHFLDLYCGWPVYKCI</sequence>
<dbReference type="AlphaFoldDB" id="A0A6J8E326"/>
<reference evidence="1 2" key="1">
    <citation type="submission" date="2020-06" db="EMBL/GenBank/DDBJ databases">
        <authorList>
            <person name="Li R."/>
            <person name="Bekaert M."/>
        </authorList>
    </citation>
    <scope>NUCLEOTIDE SEQUENCE [LARGE SCALE GENOMIC DNA]</scope>
    <source>
        <strain evidence="2">wild</strain>
    </source>
</reference>
<protein>
    <recommendedName>
        <fullName evidence="3">DDE Tnp4 domain-containing protein</fullName>
    </recommendedName>
</protein>
<organism evidence="1 2">
    <name type="scientific">Mytilus coruscus</name>
    <name type="common">Sea mussel</name>
    <dbReference type="NCBI Taxonomy" id="42192"/>
    <lineage>
        <taxon>Eukaryota</taxon>
        <taxon>Metazoa</taxon>
        <taxon>Spiralia</taxon>
        <taxon>Lophotrochozoa</taxon>
        <taxon>Mollusca</taxon>
        <taxon>Bivalvia</taxon>
        <taxon>Autobranchia</taxon>
        <taxon>Pteriomorphia</taxon>
        <taxon>Mytilida</taxon>
        <taxon>Mytiloidea</taxon>
        <taxon>Mytilidae</taxon>
        <taxon>Mytilinae</taxon>
        <taxon>Mytilus</taxon>
    </lineage>
</organism>
<dbReference type="OrthoDB" id="6147640at2759"/>
<dbReference type="Proteomes" id="UP000507470">
    <property type="component" value="Unassembled WGS sequence"/>
</dbReference>
<accession>A0A6J8E326</accession>
<name>A0A6J8E326_MYTCO</name>
<proteinExistence type="predicted"/>
<keyword evidence="2" id="KW-1185">Reference proteome</keyword>
<evidence type="ECO:0000313" key="1">
    <source>
        <dbReference type="EMBL" id="CAC5413992.1"/>
    </source>
</evidence>